<evidence type="ECO:0000313" key="2">
    <source>
        <dbReference type="EMBL" id="GFR92886.1"/>
    </source>
</evidence>
<dbReference type="EMBL" id="BMAT01001807">
    <property type="protein sequence ID" value="GFR92886.1"/>
    <property type="molecule type" value="Genomic_DNA"/>
</dbReference>
<comment type="caution">
    <text evidence="2">The sequence shown here is derived from an EMBL/GenBank/DDBJ whole genome shotgun (WGS) entry which is preliminary data.</text>
</comment>
<sequence length="95" mass="10648">MLTPGRSLAVIVSIFLSMFAAFSPVFFDSPLGWKFSPKRNRTIIMQIGVDYEAEQITFGISSGTGYVTFFVVILCTYILITNLRKKAKWREGVTG</sequence>
<keyword evidence="1" id="KW-1133">Transmembrane helix</keyword>
<evidence type="ECO:0000313" key="3">
    <source>
        <dbReference type="Proteomes" id="UP000762676"/>
    </source>
</evidence>
<name>A0AAV4H832_9GAST</name>
<reference evidence="2 3" key="1">
    <citation type="journal article" date="2021" name="Elife">
        <title>Chloroplast acquisition without the gene transfer in kleptoplastic sea slugs, Plakobranchus ocellatus.</title>
        <authorList>
            <person name="Maeda T."/>
            <person name="Takahashi S."/>
            <person name="Yoshida T."/>
            <person name="Shimamura S."/>
            <person name="Takaki Y."/>
            <person name="Nagai Y."/>
            <person name="Toyoda A."/>
            <person name="Suzuki Y."/>
            <person name="Arimoto A."/>
            <person name="Ishii H."/>
            <person name="Satoh N."/>
            <person name="Nishiyama T."/>
            <person name="Hasebe M."/>
            <person name="Maruyama T."/>
            <person name="Minagawa J."/>
            <person name="Obokata J."/>
            <person name="Shigenobu S."/>
        </authorList>
    </citation>
    <scope>NUCLEOTIDE SEQUENCE [LARGE SCALE GENOMIC DNA]</scope>
</reference>
<proteinExistence type="predicted"/>
<gene>
    <name evidence="2" type="ORF">ElyMa_000878500</name>
</gene>
<accession>A0AAV4H832</accession>
<keyword evidence="1" id="KW-0472">Membrane</keyword>
<protein>
    <submittedName>
        <fullName evidence="2">Chemosensory receptor B</fullName>
    </submittedName>
</protein>
<feature type="non-terminal residue" evidence="2">
    <location>
        <position position="95"/>
    </location>
</feature>
<keyword evidence="1" id="KW-0812">Transmembrane</keyword>
<keyword evidence="3" id="KW-1185">Reference proteome</keyword>
<feature type="transmembrane region" description="Helical" evidence="1">
    <location>
        <begin position="56"/>
        <end position="80"/>
    </location>
</feature>
<feature type="transmembrane region" description="Helical" evidence="1">
    <location>
        <begin position="7"/>
        <end position="27"/>
    </location>
</feature>
<evidence type="ECO:0000256" key="1">
    <source>
        <dbReference type="SAM" id="Phobius"/>
    </source>
</evidence>
<dbReference type="Proteomes" id="UP000762676">
    <property type="component" value="Unassembled WGS sequence"/>
</dbReference>
<dbReference type="Gene3D" id="1.20.1070.10">
    <property type="entry name" value="Rhodopsin 7-helix transmembrane proteins"/>
    <property type="match status" value="1"/>
</dbReference>
<keyword evidence="2" id="KW-0675">Receptor</keyword>
<organism evidence="2 3">
    <name type="scientific">Elysia marginata</name>
    <dbReference type="NCBI Taxonomy" id="1093978"/>
    <lineage>
        <taxon>Eukaryota</taxon>
        <taxon>Metazoa</taxon>
        <taxon>Spiralia</taxon>
        <taxon>Lophotrochozoa</taxon>
        <taxon>Mollusca</taxon>
        <taxon>Gastropoda</taxon>
        <taxon>Heterobranchia</taxon>
        <taxon>Euthyneura</taxon>
        <taxon>Panpulmonata</taxon>
        <taxon>Sacoglossa</taxon>
        <taxon>Placobranchoidea</taxon>
        <taxon>Plakobranchidae</taxon>
        <taxon>Elysia</taxon>
    </lineage>
</organism>
<dbReference type="AlphaFoldDB" id="A0AAV4H832"/>